<comment type="caution">
    <text evidence="1">The sequence shown here is derived from an EMBL/GenBank/DDBJ whole genome shotgun (WGS) entry which is preliminary data.</text>
</comment>
<accession>A0A0F9G794</accession>
<sequence>MFDDNLELLDGSIDYAPATDAAPTSLTRDAATGAAVIDLGTGGTPASGLSCVLILPAANADADILTAVLEVSSAVAFGSDVSEVGKFDLAAATKGIILGSETPCVVVLRFATDKRYVRLNGTVTASDDFKAAKCYLTPYAFTIL</sequence>
<evidence type="ECO:0000313" key="1">
    <source>
        <dbReference type="EMBL" id="KKL94578.1"/>
    </source>
</evidence>
<dbReference type="EMBL" id="LAZR01018889">
    <property type="protein sequence ID" value="KKL94578.1"/>
    <property type="molecule type" value="Genomic_DNA"/>
</dbReference>
<dbReference type="Gene3D" id="2.60.120.1110">
    <property type="match status" value="1"/>
</dbReference>
<reference evidence="1" key="1">
    <citation type="journal article" date="2015" name="Nature">
        <title>Complex archaea that bridge the gap between prokaryotes and eukaryotes.</title>
        <authorList>
            <person name="Spang A."/>
            <person name="Saw J.H."/>
            <person name="Jorgensen S.L."/>
            <person name="Zaremba-Niedzwiedzka K."/>
            <person name="Martijn J."/>
            <person name="Lind A.E."/>
            <person name="van Eijk R."/>
            <person name="Schleper C."/>
            <person name="Guy L."/>
            <person name="Ettema T.J."/>
        </authorList>
    </citation>
    <scope>NUCLEOTIDE SEQUENCE</scope>
</reference>
<proteinExistence type="predicted"/>
<organism evidence="1">
    <name type="scientific">marine sediment metagenome</name>
    <dbReference type="NCBI Taxonomy" id="412755"/>
    <lineage>
        <taxon>unclassified sequences</taxon>
        <taxon>metagenomes</taxon>
        <taxon>ecological metagenomes</taxon>
    </lineage>
</organism>
<dbReference type="AlphaFoldDB" id="A0A0F9G794"/>
<name>A0A0F9G794_9ZZZZ</name>
<gene>
    <name evidence="1" type="ORF">LCGC14_1863270</name>
</gene>
<protein>
    <submittedName>
        <fullName evidence="1">Uncharacterized protein</fullName>
    </submittedName>
</protein>